<name>A0ABX0A1I3_9BACI</name>
<dbReference type="Proteomes" id="UP000743899">
    <property type="component" value="Unassembled WGS sequence"/>
</dbReference>
<dbReference type="SUPFAM" id="SSF160214">
    <property type="entry name" value="FlaG-like"/>
    <property type="match status" value="1"/>
</dbReference>
<evidence type="ECO:0000313" key="2">
    <source>
        <dbReference type="Proteomes" id="UP000743899"/>
    </source>
</evidence>
<dbReference type="NCBIfam" id="NF005834">
    <property type="entry name" value="PRK07738.1"/>
    <property type="match status" value="1"/>
</dbReference>
<dbReference type="Pfam" id="PF03646">
    <property type="entry name" value="FlaG"/>
    <property type="match status" value="1"/>
</dbReference>
<proteinExistence type="predicted"/>
<organism evidence="1 2">
    <name type="scientific">Pallidibacillus pasinlerensis</name>
    <dbReference type="NCBI Taxonomy" id="2703818"/>
    <lineage>
        <taxon>Bacteria</taxon>
        <taxon>Bacillati</taxon>
        <taxon>Bacillota</taxon>
        <taxon>Bacilli</taxon>
        <taxon>Bacillales</taxon>
        <taxon>Bacillaceae</taxon>
        <taxon>Pallidibacillus</taxon>
    </lineage>
</organism>
<dbReference type="Gene3D" id="3.30.160.170">
    <property type="entry name" value="FlaG-like"/>
    <property type="match status" value="1"/>
</dbReference>
<dbReference type="PANTHER" id="PTHR37166">
    <property type="entry name" value="PROTEIN FLAG"/>
    <property type="match status" value="1"/>
</dbReference>
<comment type="caution">
    <text evidence="1">The sequence shown here is derived from an EMBL/GenBank/DDBJ whole genome shotgun (WGS) entry which is preliminary data.</text>
</comment>
<sequence length="118" mass="13888">MVKHIASQQPVTTSRMNGVTNQLKEDIQHSFNENYQNYKEQDDLSRKQIHEIVQALNDFLTPTYTALRFEMHDKLGEYYVQVINEETQEVIREVPPKKMLDLYAAMAERMGIIIDEKI</sequence>
<accession>A0ABX0A1I3</accession>
<evidence type="ECO:0000313" key="1">
    <source>
        <dbReference type="EMBL" id="NCU16682.1"/>
    </source>
</evidence>
<reference evidence="1 2" key="1">
    <citation type="submission" date="2020-01" db="EMBL/GenBank/DDBJ databases">
        <title>A novel Bacillus sp. from Pasinler.</title>
        <authorList>
            <person name="Adiguzel A."/>
            <person name="Ay H."/>
            <person name="Baltaci M.O."/>
        </authorList>
    </citation>
    <scope>NUCLEOTIDE SEQUENCE [LARGE SCALE GENOMIC DNA]</scope>
    <source>
        <strain evidence="1 2">P1</strain>
    </source>
</reference>
<dbReference type="EMBL" id="JAACYS010000007">
    <property type="protein sequence ID" value="NCU16682.1"/>
    <property type="molecule type" value="Genomic_DNA"/>
</dbReference>
<keyword evidence="1" id="KW-0969">Cilium</keyword>
<dbReference type="InterPro" id="IPR005186">
    <property type="entry name" value="FlaG"/>
</dbReference>
<gene>
    <name evidence="1" type="primary">flaG</name>
    <name evidence="1" type="ORF">GW534_02690</name>
</gene>
<dbReference type="RefSeq" id="WP_161919521.1">
    <property type="nucleotide sequence ID" value="NZ_JAACYS010000007.1"/>
</dbReference>
<keyword evidence="2" id="KW-1185">Reference proteome</keyword>
<dbReference type="PANTHER" id="PTHR37166:SF1">
    <property type="entry name" value="PROTEIN FLAG"/>
    <property type="match status" value="1"/>
</dbReference>
<keyword evidence="1" id="KW-0966">Cell projection</keyword>
<dbReference type="InterPro" id="IPR035924">
    <property type="entry name" value="FlaG-like_sf"/>
</dbReference>
<protein>
    <submittedName>
        <fullName evidence="1">Flagellar protein FlaG</fullName>
    </submittedName>
</protein>
<keyword evidence="1" id="KW-0282">Flagellum</keyword>